<reference evidence="2 3" key="1">
    <citation type="submission" date="2018-12" db="EMBL/GenBank/DDBJ databases">
        <title>Sphingomonas sp. HMF7854 Genome sequencing and assembly.</title>
        <authorList>
            <person name="Cha I."/>
            <person name="Kang H."/>
            <person name="Kim H."/>
            <person name="Kang J."/>
            <person name="Joh K."/>
        </authorList>
    </citation>
    <scope>NUCLEOTIDE SEQUENCE [LARGE SCALE GENOMIC DNA]</scope>
    <source>
        <strain evidence="2 3">HMF7854</strain>
    </source>
</reference>
<protein>
    <submittedName>
        <fullName evidence="2">N-acetyltransferase</fullName>
    </submittedName>
</protein>
<accession>A0A429VAW1</accession>
<dbReference type="Proteomes" id="UP000274661">
    <property type="component" value="Unassembled WGS sequence"/>
</dbReference>
<dbReference type="SUPFAM" id="SSF55729">
    <property type="entry name" value="Acyl-CoA N-acyltransferases (Nat)"/>
    <property type="match status" value="1"/>
</dbReference>
<dbReference type="InterPro" id="IPR016181">
    <property type="entry name" value="Acyl_CoA_acyltransferase"/>
</dbReference>
<feature type="domain" description="N-acetyltransferase" evidence="1">
    <location>
        <begin position="13"/>
        <end position="176"/>
    </location>
</feature>
<sequence>MQRSAPRLETGRLILREFRRDDLAAYAATLGDAVIMRHLGGQPVSREDSWRKLMMIVGQWPLLGYGYWAVERRDDGRMVGHVGFCDFERAVEPPLAPGPEMGWIFDASVHGEGMAGEACRAALAWIDSTLAPATIPAIINPDNQASIRLAERLGFERRPDAVYHGGPITVFERRRPAAAPVAA</sequence>
<dbReference type="Pfam" id="PF13302">
    <property type="entry name" value="Acetyltransf_3"/>
    <property type="match status" value="1"/>
</dbReference>
<dbReference type="PANTHER" id="PTHR43792">
    <property type="entry name" value="GNAT FAMILY, PUTATIVE (AFU_ORTHOLOGUE AFUA_3G00765)-RELATED-RELATED"/>
    <property type="match status" value="1"/>
</dbReference>
<organism evidence="2 3">
    <name type="scientific">Sphingomonas ginkgonis</name>
    <dbReference type="NCBI Taxonomy" id="2315330"/>
    <lineage>
        <taxon>Bacteria</taxon>
        <taxon>Pseudomonadati</taxon>
        <taxon>Pseudomonadota</taxon>
        <taxon>Alphaproteobacteria</taxon>
        <taxon>Sphingomonadales</taxon>
        <taxon>Sphingomonadaceae</taxon>
        <taxon>Sphingomonas</taxon>
    </lineage>
</organism>
<keyword evidence="2" id="KW-0808">Transferase</keyword>
<dbReference type="EMBL" id="RWJF01000001">
    <property type="protein sequence ID" value="RST31086.1"/>
    <property type="molecule type" value="Genomic_DNA"/>
</dbReference>
<dbReference type="InterPro" id="IPR000182">
    <property type="entry name" value="GNAT_dom"/>
</dbReference>
<dbReference type="PANTHER" id="PTHR43792:SF1">
    <property type="entry name" value="N-ACETYLTRANSFERASE DOMAIN-CONTAINING PROTEIN"/>
    <property type="match status" value="1"/>
</dbReference>
<evidence type="ECO:0000313" key="3">
    <source>
        <dbReference type="Proteomes" id="UP000274661"/>
    </source>
</evidence>
<dbReference type="Gene3D" id="3.40.630.30">
    <property type="match status" value="1"/>
</dbReference>
<evidence type="ECO:0000259" key="1">
    <source>
        <dbReference type="PROSITE" id="PS51186"/>
    </source>
</evidence>
<gene>
    <name evidence="2" type="ORF">HMF7854_09735</name>
</gene>
<evidence type="ECO:0000313" key="2">
    <source>
        <dbReference type="EMBL" id="RST31086.1"/>
    </source>
</evidence>
<dbReference type="AlphaFoldDB" id="A0A429VAW1"/>
<dbReference type="PROSITE" id="PS51186">
    <property type="entry name" value="GNAT"/>
    <property type="match status" value="1"/>
</dbReference>
<comment type="caution">
    <text evidence="2">The sequence shown here is derived from an EMBL/GenBank/DDBJ whole genome shotgun (WGS) entry which is preliminary data.</text>
</comment>
<keyword evidence="3" id="KW-1185">Reference proteome</keyword>
<proteinExistence type="predicted"/>
<dbReference type="RefSeq" id="WP_126718919.1">
    <property type="nucleotide sequence ID" value="NZ_RWJF01000001.1"/>
</dbReference>
<dbReference type="GO" id="GO:0016747">
    <property type="term" value="F:acyltransferase activity, transferring groups other than amino-acyl groups"/>
    <property type="evidence" value="ECO:0007669"/>
    <property type="project" value="InterPro"/>
</dbReference>
<name>A0A429VAW1_9SPHN</name>
<dbReference type="InterPro" id="IPR051531">
    <property type="entry name" value="N-acetyltransferase"/>
</dbReference>
<dbReference type="OrthoDB" id="6293260at2"/>